<sequence length="104" mass="11975">EKDKLKAELASKEQQLSDHVNQLSEIKANILEEKLRKVKSYLVSHVKRRAKRHDSFEELLEGLVPRSGTLFEEDLISLGWFEHGEFTSKGIEVISQMYADICDS</sequence>
<feature type="non-terminal residue" evidence="2">
    <location>
        <position position="1"/>
    </location>
</feature>
<proteinExistence type="predicted"/>
<dbReference type="AlphaFoldDB" id="A0ABD4KTD7"/>
<gene>
    <name evidence="2" type="ORF">EAY07_22995</name>
</gene>
<keyword evidence="1" id="KW-0175">Coiled coil</keyword>
<evidence type="ECO:0000313" key="3">
    <source>
        <dbReference type="Proteomes" id="UP000722957"/>
    </source>
</evidence>
<evidence type="ECO:0000313" key="2">
    <source>
        <dbReference type="EMBL" id="MBF4274818.1"/>
    </source>
</evidence>
<dbReference type="EMBL" id="RDOM01000584">
    <property type="protein sequence ID" value="MBF4274818.1"/>
    <property type="molecule type" value="Genomic_DNA"/>
</dbReference>
<evidence type="ECO:0000256" key="1">
    <source>
        <dbReference type="SAM" id="Coils"/>
    </source>
</evidence>
<protein>
    <submittedName>
        <fullName evidence="2">Uncharacterized protein</fullName>
    </submittedName>
</protein>
<reference evidence="2 3" key="1">
    <citation type="journal article" date="2021" name="PeerJ">
        <title>Analysis of 44 Vibrio anguillarum genomes reveals high genetic diversity.</title>
        <authorList>
            <person name="Hansen M.J."/>
            <person name="Dalsgaard I."/>
        </authorList>
    </citation>
    <scope>NUCLEOTIDE SEQUENCE [LARGE SCALE GENOMIC DNA]</scope>
    <source>
        <strain evidence="2 3">17-16730-2A</strain>
    </source>
</reference>
<name>A0ABD4KTD7_VIBAN</name>
<organism evidence="2 3">
    <name type="scientific">Vibrio anguillarum</name>
    <name type="common">Listonella anguillarum</name>
    <dbReference type="NCBI Taxonomy" id="55601"/>
    <lineage>
        <taxon>Bacteria</taxon>
        <taxon>Pseudomonadati</taxon>
        <taxon>Pseudomonadota</taxon>
        <taxon>Gammaproteobacteria</taxon>
        <taxon>Vibrionales</taxon>
        <taxon>Vibrionaceae</taxon>
        <taxon>Vibrio</taxon>
    </lineage>
</organism>
<feature type="coiled-coil region" evidence="1">
    <location>
        <begin position="2"/>
        <end position="29"/>
    </location>
</feature>
<dbReference type="Proteomes" id="UP000722957">
    <property type="component" value="Unassembled WGS sequence"/>
</dbReference>
<dbReference type="RefSeq" id="WP_194574159.1">
    <property type="nucleotide sequence ID" value="NZ_RDOM01000584.1"/>
</dbReference>
<accession>A0ABD4KTD7</accession>
<comment type="caution">
    <text evidence="2">The sequence shown here is derived from an EMBL/GenBank/DDBJ whole genome shotgun (WGS) entry which is preliminary data.</text>
</comment>